<dbReference type="Proteomes" id="UP001595967">
    <property type="component" value="Unassembled WGS sequence"/>
</dbReference>
<proteinExistence type="predicted"/>
<sequence>MWAFLSWFIGAFAGHPPVRVRTSKPADLDAQAVARMPAPGRIHSFVLAPCALPPPPLLA</sequence>
<accession>A0ABV9GZ01</accession>
<organism evidence="1 2">
    <name type="scientific">Comamonas nitrativorans</name>
    <dbReference type="NCBI Taxonomy" id="108437"/>
    <lineage>
        <taxon>Bacteria</taxon>
        <taxon>Pseudomonadati</taxon>
        <taxon>Pseudomonadota</taxon>
        <taxon>Betaproteobacteria</taxon>
        <taxon>Burkholderiales</taxon>
        <taxon>Comamonadaceae</taxon>
        <taxon>Comamonas</taxon>
    </lineage>
</organism>
<gene>
    <name evidence="1" type="ORF">ACFO3A_11205</name>
</gene>
<name>A0ABV9GZ01_9BURK</name>
<dbReference type="RefSeq" id="WP_377726368.1">
    <property type="nucleotide sequence ID" value="NZ_JBHSEW010000009.1"/>
</dbReference>
<reference evidence="2" key="1">
    <citation type="journal article" date="2019" name="Int. J. Syst. Evol. Microbiol.">
        <title>The Global Catalogue of Microorganisms (GCM) 10K type strain sequencing project: providing services to taxonomists for standard genome sequencing and annotation.</title>
        <authorList>
            <consortium name="The Broad Institute Genomics Platform"/>
            <consortium name="The Broad Institute Genome Sequencing Center for Infectious Disease"/>
            <person name="Wu L."/>
            <person name="Ma J."/>
        </authorList>
    </citation>
    <scope>NUCLEOTIDE SEQUENCE [LARGE SCALE GENOMIC DNA]</scope>
    <source>
        <strain evidence="2">JCM 11650</strain>
    </source>
</reference>
<keyword evidence="2" id="KW-1185">Reference proteome</keyword>
<comment type="caution">
    <text evidence="1">The sequence shown here is derived from an EMBL/GenBank/DDBJ whole genome shotgun (WGS) entry which is preliminary data.</text>
</comment>
<dbReference type="EMBL" id="JBHSEW010000009">
    <property type="protein sequence ID" value="MFC4622779.1"/>
    <property type="molecule type" value="Genomic_DNA"/>
</dbReference>
<evidence type="ECO:0000313" key="1">
    <source>
        <dbReference type="EMBL" id="MFC4622779.1"/>
    </source>
</evidence>
<evidence type="ECO:0000313" key="2">
    <source>
        <dbReference type="Proteomes" id="UP001595967"/>
    </source>
</evidence>
<protein>
    <submittedName>
        <fullName evidence="1">Uncharacterized protein</fullName>
    </submittedName>
</protein>